<dbReference type="GO" id="GO:0001727">
    <property type="term" value="F:lipid kinase activity"/>
    <property type="evidence" value="ECO:0007669"/>
    <property type="project" value="TreeGrafter"/>
</dbReference>
<dbReference type="eggNOG" id="ENOG502QPZS">
    <property type="taxonomic scope" value="Eukaryota"/>
</dbReference>
<organism evidence="2 3">
    <name type="scientific">Naumovozyma dairenensis (strain ATCC 10597 / BCRC 20456 / CBS 421 / NBRC 0211 / NRRL Y-12639)</name>
    <name type="common">Saccharomyces dairenensis</name>
    <dbReference type="NCBI Taxonomy" id="1071378"/>
    <lineage>
        <taxon>Eukaryota</taxon>
        <taxon>Fungi</taxon>
        <taxon>Dikarya</taxon>
        <taxon>Ascomycota</taxon>
        <taxon>Saccharomycotina</taxon>
        <taxon>Saccharomycetes</taxon>
        <taxon>Saccharomycetales</taxon>
        <taxon>Saccharomycetaceae</taxon>
        <taxon>Naumovozyma</taxon>
    </lineage>
</organism>
<gene>
    <name evidence="2" type="primary">NDAI0E05050</name>
    <name evidence="2" type="ordered locus">NDAI_0E05050</name>
</gene>
<dbReference type="OMA" id="SYAYFAL"/>
<dbReference type="InterPro" id="IPR001206">
    <property type="entry name" value="Diacylglycerol_kinase_cat_dom"/>
</dbReference>
<proteinExistence type="predicted"/>
<keyword evidence="3" id="KW-1185">Reference proteome</keyword>
<dbReference type="InterPro" id="IPR050187">
    <property type="entry name" value="Lipid_Phosphate_FormReg"/>
</dbReference>
<dbReference type="Proteomes" id="UP000000689">
    <property type="component" value="Chromosome 5"/>
</dbReference>
<dbReference type="EMBL" id="HE580271">
    <property type="protein sequence ID" value="CCD25322.1"/>
    <property type="molecule type" value="Genomic_DNA"/>
</dbReference>
<accession>G0WAP9</accession>
<evidence type="ECO:0000313" key="3">
    <source>
        <dbReference type="Proteomes" id="UP000000689"/>
    </source>
</evidence>
<evidence type="ECO:0000313" key="2">
    <source>
        <dbReference type="EMBL" id="CCD25322.1"/>
    </source>
</evidence>
<reference evidence="2 3" key="1">
    <citation type="journal article" date="2011" name="Proc. Natl. Acad. Sci. U.S.A.">
        <title>Evolutionary erosion of yeast sex chromosomes by mating-type switching accidents.</title>
        <authorList>
            <person name="Gordon J.L."/>
            <person name="Armisen D."/>
            <person name="Proux-Wera E."/>
            <person name="Oheigeartaigh S.S."/>
            <person name="Byrne K.P."/>
            <person name="Wolfe K.H."/>
        </authorList>
    </citation>
    <scope>NUCLEOTIDE SEQUENCE [LARGE SCALE GENOMIC DNA]</scope>
    <source>
        <strain evidence="3">ATCC 10597 / BCRC 20456 / CBS 421 / NBRC 0211 / NRRL Y-12639</strain>
    </source>
</reference>
<dbReference type="InterPro" id="IPR017438">
    <property type="entry name" value="ATP-NAD_kinase_N"/>
</dbReference>
<dbReference type="OrthoDB" id="3853857at2759"/>
<dbReference type="PANTHER" id="PTHR12358:SF108">
    <property type="entry name" value="DAGKC DOMAIN-CONTAINING PROTEIN"/>
    <property type="match status" value="1"/>
</dbReference>
<dbReference type="PANTHER" id="PTHR12358">
    <property type="entry name" value="SPHINGOSINE KINASE"/>
    <property type="match status" value="1"/>
</dbReference>
<dbReference type="HOGENOM" id="CLU_021934_1_0_1"/>
<dbReference type="GO" id="GO:0005737">
    <property type="term" value="C:cytoplasm"/>
    <property type="evidence" value="ECO:0007669"/>
    <property type="project" value="TreeGrafter"/>
</dbReference>
<evidence type="ECO:0000259" key="1">
    <source>
        <dbReference type="Pfam" id="PF00781"/>
    </source>
</evidence>
<sequence>MSTNGQEKNEKYLITIDNIHYSVKFTRKQNSDPSKYDSLQLIQKQQQQQQQQQQQLHNNNIPTILTTSKDLILNSDYEKNNTKLIIIDSTHSGLGRNKENDFYAIIMEPILSKLNIKFELFKTTSKDSIKSFANNFSIKTKDTTKIDYNLIFLSGDTTISEFFNNLPPQQPQTSKINLNILTIPMGTANAWSNSLNLNCPIDIFQKFLLNKLTVSPFPLYSLILPHSPSSSSSSGKTGGKNTIYFFIVLSMGFHANLLHLCSNDEKYSNLGLERFKLASDEILSNYNLNLNITIESCNDKSHIILNDSFSYFNLMNTPKLEYNYIPSPLSDPLKNNLHVLAYKSHPYNKQQLIKNIMKGYSNELGQKNIQNIDEDGIIYFPINDKKFKITLNNPSPISSSLSLSHNYELCCDGMLFNLLNYQTNQGKQDKISFEIEANSNKISSFRIFALS</sequence>
<protein>
    <recommendedName>
        <fullName evidence="1">DAGKc domain-containing protein</fullName>
    </recommendedName>
</protein>
<dbReference type="InterPro" id="IPR016064">
    <property type="entry name" value="NAD/diacylglycerol_kinase_sf"/>
</dbReference>
<dbReference type="GO" id="GO:0016020">
    <property type="term" value="C:membrane"/>
    <property type="evidence" value="ECO:0007669"/>
    <property type="project" value="TreeGrafter"/>
</dbReference>
<dbReference type="Pfam" id="PF00781">
    <property type="entry name" value="DAGK_cat"/>
    <property type="match status" value="1"/>
</dbReference>
<dbReference type="KEGG" id="ndi:NDAI_0E05050"/>
<dbReference type="RefSeq" id="XP_003670565.1">
    <property type="nucleotide sequence ID" value="XM_003670517.1"/>
</dbReference>
<feature type="domain" description="DAGKc" evidence="1">
    <location>
        <begin position="96"/>
        <end position="199"/>
    </location>
</feature>
<dbReference type="GeneID" id="11499071"/>
<dbReference type="AlphaFoldDB" id="G0WAP9"/>
<dbReference type="GO" id="GO:0046512">
    <property type="term" value="P:sphingosine biosynthetic process"/>
    <property type="evidence" value="ECO:0007669"/>
    <property type="project" value="TreeGrafter"/>
</dbReference>
<dbReference type="Gene3D" id="3.40.50.10330">
    <property type="entry name" value="Probable inorganic polyphosphate/atp-NAD kinase, domain 1"/>
    <property type="match status" value="1"/>
</dbReference>
<dbReference type="SUPFAM" id="SSF111331">
    <property type="entry name" value="NAD kinase/diacylglycerol kinase-like"/>
    <property type="match status" value="1"/>
</dbReference>
<name>G0WAP9_NAUDC</name>